<dbReference type="GO" id="GO:0001164">
    <property type="term" value="F:RNA polymerase I core promoter sequence-specific DNA binding"/>
    <property type="evidence" value="ECO:0007669"/>
    <property type="project" value="TreeGrafter"/>
</dbReference>
<dbReference type="Proteomes" id="UP000824782">
    <property type="component" value="Unassembled WGS sequence"/>
</dbReference>
<dbReference type="PANTHER" id="PTHR15319:SF1">
    <property type="entry name" value="TATA BOX-BINDING PROTEIN-ASSOCIATED FACTOR RNA POLYMERASE I SUBUNIT C"/>
    <property type="match status" value="1"/>
</dbReference>
<dbReference type="InterPro" id="IPR049087">
    <property type="entry name" value="TAF1C_beta-prop"/>
</dbReference>
<reference evidence="2" key="1">
    <citation type="thesis" date="2020" institute="ProQuest LLC" country="789 East Eisenhower Parkway, Ann Arbor, MI, USA">
        <title>Comparative Genomics and Chromosome Evolution.</title>
        <authorList>
            <person name="Mudd A.B."/>
        </authorList>
    </citation>
    <scope>NUCLEOTIDE SEQUENCE</scope>
    <source>
        <strain evidence="2">237g6f4</strain>
        <tissue evidence="2">Blood</tissue>
    </source>
</reference>
<protein>
    <recommendedName>
        <fullName evidence="1">TAF1C beta-propeller domain-containing protein</fullName>
    </recommendedName>
</protein>
<keyword evidence="3" id="KW-1185">Reference proteome</keyword>
<gene>
    <name evidence="2" type="ORF">GDO81_029322</name>
</gene>
<organism evidence="2 3">
    <name type="scientific">Engystomops pustulosus</name>
    <name type="common">Tungara frog</name>
    <name type="synonym">Physalaemus pustulosus</name>
    <dbReference type="NCBI Taxonomy" id="76066"/>
    <lineage>
        <taxon>Eukaryota</taxon>
        <taxon>Metazoa</taxon>
        <taxon>Chordata</taxon>
        <taxon>Craniata</taxon>
        <taxon>Vertebrata</taxon>
        <taxon>Euteleostomi</taxon>
        <taxon>Amphibia</taxon>
        <taxon>Batrachia</taxon>
        <taxon>Anura</taxon>
        <taxon>Neobatrachia</taxon>
        <taxon>Hyloidea</taxon>
        <taxon>Leptodactylidae</taxon>
        <taxon>Leiuperinae</taxon>
        <taxon>Engystomops</taxon>
    </lineage>
</organism>
<dbReference type="Pfam" id="PF20641">
    <property type="entry name" value="TAF1C_beta-prop"/>
    <property type="match status" value="1"/>
</dbReference>
<evidence type="ECO:0000313" key="2">
    <source>
        <dbReference type="EMBL" id="KAG8535146.1"/>
    </source>
</evidence>
<dbReference type="PANTHER" id="PTHR15319">
    <property type="entry name" value="TATA BOX-BINDING PROTEIN ASSOCIATED FACTOR RNA POLYMERASE I SUBUNIT C"/>
    <property type="match status" value="1"/>
</dbReference>
<dbReference type="EMBL" id="WNYA01077040">
    <property type="protein sequence ID" value="KAG8535146.1"/>
    <property type="molecule type" value="Genomic_DNA"/>
</dbReference>
<sequence length="297" mass="33308">MYNAGCQMEEEECNVQCRVSDRLRLFPPRSVCWRPLLLPFGFLEFLGSGPPQGSERFEHEDPEHLHQYQVMCEAEDGSGGATLCLISISCSPHLAGEFCVCTESGTLYLWSVETGLQRVRQDTDTLCFRDDPLWRWSDFTCHPRVLTLADRTGVQLVDVRVPNSQGRELYRIGKESSCQKGERIILSHCMRETNPAHCLVNTQFSLYIMDERFPLVPLVKWDHTLERPPAFVSVVPGDPSKILLGSQHSQETLMVQYSGRSVACVSPPPPPAQPPSEISCALLQGVSPALVSCIYRP</sequence>
<accession>A0AAV6YMC2</accession>
<dbReference type="AlphaFoldDB" id="A0AAV6YMC2"/>
<dbReference type="InterPro" id="IPR038801">
    <property type="entry name" value="TAF1C"/>
</dbReference>
<dbReference type="GO" id="GO:0001650">
    <property type="term" value="C:fibrillar center"/>
    <property type="evidence" value="ECO:0007669"/>
    <property type="project" value="TreeGrafter"/>
</dbReference>
<evidence type="ECO:0000259" key="1">
    <source>
        <dbReference type="Pfam" id="PF20641"/>
    </source>
</evidence>
<name>A0AAV6YMC2_ENGPU</name>
<feature type="domain" description="TAF1C beta-propeller" evidence="1">
    <location>
        <begin position="87"/>
        <end position="189"/>
    </location>
</feature>
<proteinExistence type="predicted"/>
<comment type="caution">
    <text evidence="2">The sequence shown here is derived from an EMBL/GenBank/DDBJ whole genome shotgun (WGS) entry which is preliminary data.</text>
</comment>
<evidence type="ECO:0000313" key="3">
    <source>
        <dbReference type="Proteomes" id="UP000824782"/>
    </source>
</evidence>